<accession>A0ABQ3WMV1</accession>
<dbReference type="RefSeq" id="WP_204297747.1">
    <property type="nucleotide sequence ID" value="NZ_BAAAGQ010000011.1"/>
</dbReference>
<dbReference type="SUPFAM" id="SSF46689">
    <property type="entry name" value="Homeodomain-like"/>
    <property type="match status" value="1"/>
</dbReference>
<dbReference type="PRINTS" id="PR00455">
    <property type="entry name" value="HTHTETR"/>
</dbReference>
<dbReference type="EMBL" id="BOMF01000093">
    <property type="protein sequence ID" value="GID47602.1"/>
    <property type="molecule type" value="Genomic_DNA"/>
</dbReference>
<dbReference type="InterPro" id="IPR023772">
    <property type="entry name" value="DNA-bd_HTH_TetR-type_CS"/>
</dbReference>
<organism evidence="6">
    <name type="scientific">Actinoplanes campanulatus</name>
    <dbReference type="NCBI Taxonomy" id="113559"/>
    <lineage>
        <taxon>Bacteria</taxon>
        <taxon>Bacillati</taxon>
        <taxon>Actinomycetota</taxon>
        <taxon>Actinomycetes</taxon>
        <taxon>Micromonosporales</taxon>
        <taxon>Micromonosporaceae</taxon>
        <taxon>Actinoplanes</taxon>
    </lineage>
</organism>
<name>A0ABQ3WMV1_9ACTN</name>
<gene>
    <name evidence="6" type="ORF">Aca07nite_48770</name>
</gene>
<dbReference type="InterPro" id="IPR009057">
    <property type="entry name" value="Homeodomain-like_sf"/>
</dbReference>
<protein>
    <submittedName>
        <fullName evidence="6">TetR family transcriptional regulator</fullName>
    </submittedName>
</protein>
<evidence type="ECO:0000256" key="2">
    <source>
        <dbReference type="ARBA" id="ARBA00023125"/>
    </source>
</evidence>
<keyword evidence="3" id="KW-0804">Transcription</keyword>
<dbReference type="InterPro" id="IPR041347">
    <property type="entry name" value="MftR_C"/>
</dbReference>
<dbReference type="Gene3D" id="1.10.10.60">
    <property type="entry name" value="Homeodomain-like"/>
    <property type="match status" value="1"/>
</dbReference>
<comment type="caution">
    <text evidence="6">The sequence shown here is derived from an EMBL/GenBank/DDBJ whole genome shotgun (WGS) entry which is preliminary data.</text>
</comment>
<proteinExistence type="predicted"/>
<dbReference type="InterPro" id="IPR050109">
    <property type="entry name" value="HTH-type_TetR-like_transc_reg"/>
</dbReference>
<dbReference type="PANTHER" id="PTHR30055">
    <property type="entry name" value="HTH-TYPE TRANSCRIPTIONAL REGULATOR RUTR"/>
    <property type="match status" value="1"/>
</dbReference>
<dbReference type="PROSITE" id="PS01081">
    <property type="entry name" value="HTH_TETR_1"/>
    <property type="match status" value="1"/>
</dbReference>
<dbReference type="Pfam" id="PF17754">
    <property type="entry name" value="TetR_C_14"/>
    <property type="match status" value="1"/>
</dbReference>
<evidence type="ECO:0000256" key="3">
    <source>
        <dbReference type="ARBA" id="ARBA00023163"/>
    </source>
</evidence>
<evidence type="ECO:0000313" key="6">
    <source>
        <dbReference type="EMBL" id="GID47602.1"/>
    </source>
</evidence>
<feature type="DNA-binding region" description="H-T-H motif" evidence="4">
    <location>
        <begin position="35"/>
        <end position="54"/>
    </location>
</feature>
<evidence type="ECO:0000259" key="5">
    <source>
        <dbReference type="PROSITE" id="PS50977"/>
    </source>
</evidence>
<feature type="domain" description="HTH tetR-type" evidence="5">
    <location>
        <begin position="12"/>
        <end position="72"/>
    </location>
</feature>
<dbReference type="Pfam" id="PF00440">
    <property type="entry name" value="TetR_N"/>
    <property type="match status" value="1"/>
</dbReference>
<evidence type="ECO:0000256" key="4">
    <source>
        <dbReference type="PROSITE-ProRule" id="PRU00335"/>
    </source>
</evidence>
<keyword evidence="1" id="KW-0805">Transcription regulation</keyword>
<reference evidence="6" key="1">
    <citation type="submission" date="2021-01" db="EMBL/GenBank/DDBJ databases">
        <title>Whole genome shotgun sequence of Actinoplanes capillaceus NBRC 16408.</title>
        <authorList>
            <person name="Komaki H."/>
            <person name="Tamura T."/>
        </authorList>
    </citation>
    <scope>NUCLEOTIDE SEQUENCE [LARGE SCALE GENOMIC DNA]</scope>
    <source>
        <strain evidence="6">NBRC 16408</strain>
    </source>
</reference>
<sequence>MSEAGLRERKKEATRQALYEAALRLALEHGPDRITVEAIADEAGVSRRTFSNYFANKEEALFYGDQRRMRKLVGLVRARPADEPPWAALTAAAGEFYGGDQGEPDPEWIVRSRLVRRHPSLAAAQVRTFAGLERELAAEVAVRIKDPDPSGVRATLLAATFLAALRISMNAWLENPTARSFWALAGEALADAGRGFAVQR</sequence>
<dbReference type="PROSITE" id="PS50977">
    <property type="entry name" value="HTH_TETR_2"/>
    <property type="match status" value="1"/>
</dbReference>
<dbReference type="InterPro" id="IPR001647">
    <property type="entry name" value="HTH_TetR"/>
</dbReference>
<dbReference type="Gene3D" id="1.10.357.10">
    <property type="entry name" value="Tetracycline Repressor, domain 2"/>
    <property type="match status" value="1"/>
</dbReference>
<dbReference type="PANTHER" id="PTHR30055:SF238">
    <property type="entry name" value="MYCOFACTOCIN BIOSYNTHESIS TRANSCRIPTIONAL REGULATOR MFTR-RELATED"/>
    <property type="match status" value="1"/>
</dbReference>
<keyword evidence="2 4" id="KW-0238">DNA-binding</keyword>
<evidence type="ECO:0000256" key="1">
    <source>
        <dbReference type="ARBA" id="ARBA00023015"/>
    </source>
</evidence>